<keyword evidence="3" id="KW-1185">Reference proteome</keyword>
<organism evidence="2 3">
    <name type="scientific">Pristionchus fissidentatus</name>
    <dbReference type="NCBI Taxonomy" id="1538716"/>
    <lineage>
        <taxon>Eukaryota</taxon>
        <taxon>Metazoa</taxon>
        <taxon>Ecdysozoa</taxon>
        <taxon>Nematoda</taxon>
        <taxon>Chromadorea</taxon>
        <taxon>Rhabditida</taxon>
        <taxon>Rhabditina</taxon>
        <taxon>Diplogasteromorpha</taxon>
        <taxon>Diplogasteroidea</taxon>
        <taxon>Neodiplogasteridae</taxon>
        <taxon>Pristionchus</taxon>
    </lineage>
</organism>
<feature type="non-terminal residue" evidence="2">
    <location>
        <position position="1"/>
    </location>
</feature>
<dbReference type="Proteomes" id="UP001432322">
    <property type="component" value="Unassembled WGS sequence"/>
</dbReference>
<feature type="compositionally biased region" description="Basic and acidic residues" evidence="1">
    <location>
        <begin position="26"/>
        <end position="74"/>
    </location>
</feature>
<sequence length="218" mass="23948">KSLIMSAAKVDIDTVADAISPSKNVEAVKESTPTKRKAEEVVEEVETKKARVNEPADTTEESKPEAPADEKKSEEEAEKEAEETVEVEKPDSQAEEAKTEEVSTAPSDEDREQARKVISAAFAKKEVENAEDKTKSVEEKIFTAKGANKTEFLHFAYSVAFNIATVEEFAYSLEDADKEISVEGITEETKAKITDKVEGFVKNAEADFDFDALTVSSQ</sequence>
<gene>
    <name evidence="2" type="ORF">PFISCL1PPCAC_11545</name>
</gene>
<evidence type="ECO:0000256" key="1">
    <source>
        <dbReference type="SAM" id="MobiDB-lite"/>
    </source>
</evidence>
<comment type="caution">
    <text evidence="2">The sequence shown here is derived from an EMBL/GenBank/DDBJ whole genome shotgun (WGS) entry which is preliminary data.</text>
</comment>
<name>A0AAV5VPH3_9BILA</name>
<proteinExistence type="predicted"/>
<accession>A0AAV5VPH3</accession>
<protein>
    <submittedName>
        <fullName evidence="2">Uncharacterized protein</fullName>
    </submittedName>
</protein>
<feature type="region of interest" description="Disordered" evidence="1">
    <location>
        <begin position="19"/>
        <end position="116"/>
    </location>
</feature>
<dbReference type="AlphaFoldDB" id="A0AAV5VPH3"/>
<evidence type="ECO:0000313" key="3">
    <source>
        <dbReference type="Proteomes" id="UP001432322"/>
    </source>
</evidence>
<feature type="compositionally biased region" description="Acidic residues" evidence="1">
    <location>
        <begin position="75"/>
        <end position="85"/>
    </location>
</feature>
<feature type="compositionally biased region" description="Basic and acidic residues" evidence="1">
    <location>
        <begin position="86"/>
        <end position="101"/>
    </location>
</feature>
<dbReference type="EMBL" id="BTSY01000003">
    <property type="protein sequence ID" value="GMT20248.1"/>
    <property type="molecule type" value="Genomic_DNA"/>
</dbReference>
<evidence type="ECO:0000313" key="2">
    <source>
        <dbReference type="EMBL" id="GMT20248.1"/>
    </source>
</evidence>
<reference evidence="2" key="1">
    <citation type="submission" date="2023-10" db="EMBL/GenBank/DDBJ databases">
        <title>Genome assembly of Pristionchus species.</title>
        <authorList>
            <person name="Yoshida K."/>
            <person name="Sommer R.J."/>
        </authorList>
    </citation>
    <scope>NUCLEOTIDE SEQUENCE</scope>
    <source>
        <strain evidence="2">RS5133</strain>
    </source>
</reference>